<feature type="transmembrane region" description="Helical" evidence="1">
    <location>
        <begin position="100"/>
        <end position="119"/>
    </location>
</feature>
<dbReference type="AlphaFoldDB" id="A0A5E4PL46"/>
<proteinExistence type="predicted"/>
<reference evidence="2 3" key="1">
    <citation type="submission" date="2019-08" db="EMBL/GenBank/DDBJ databases">
        <authorList>
            <person name="Guy L."/>
        </authorList>
    </citation>
    <scope>NUCLEOTIDE SEQUENCE [LARGE SCALE GENOMIC DNA]</scope>
    <source>
        <strain evidence="2 3">SGT-108</strain>
    </source>
</reference>
<organism evidence="2 3">
    <name type="scientific">Aquicella siphonis</name>
    <dbReference type="NCBI Taxonomy" id="254247"/>
    <lineage>
        <taxon>Bacteria</taxon>
        <taxon>Pseudomonadati</taxon>
        <taxon>Pseudomonadota</taxon>
        <taxon>Gammaproteobacteria</taxon>
        <taxon>Legionellales</taxon>
        <taxon>Coxiellaceae</taxon>
        <taxon>Aquicella</taxon>
    </lineage>
</organism>
<dbReference type="PROSITE" id="PS51257">
    <property type="entry name" value="PROKAR_LIPOPROTEIN"/>
    <property type="match status" value="1"/>
</dbReference>
<keyword evidence="3" id="KW-1185">Reference proteome</keyword>
<evidence type="ECO:0000313" key="3">
    <source>
        <dbReference type="Proteomes" id="UP000324194"/>
    </source>
</evidence>
<evidence type="ECO:0000313" key="2">
    <source>
        <dbReference type="EMBL" id="VVC76956.1"/>
    </source>
</evidence>
<protein>
    <recommendedName>
        <fullName evidence="4">DUF1634 domain-containing protein</fullName>
    </recommendedName>
</protein>
<dbReference type="EMBL" id="LR699120">
    <property type="protein sequence ID" value="VVC76956.1"/>
    <property type="molecule type" value="Genomic_DNA"/>
</dbReference>
<keyword evidence="1" id="KW-1133">Transmembrane helix</keyword>
<sequence>MQTNKTMEEIMGLILTAGMMIACCMVIIGGSMYLYQNGGNSLQSELFQTENYHTSIAMIWHTALSFSPMGIIELGLLTLVGTQVVRVAMLVWYYGVTHDFWFASISLFILVTLVYSFFWRT</sequence>
<dbReference type="RefSeq" id="WP_172622854.1">
    <property type="nucleotide sequence ID" value="NZ_LR699120.1"/>
</dbReference>
<accession>A0A5E4PL46</accession>
<keyword evidence="1" id="KW-0812">Transmembrane</keyword>
<dbReference type="KEGG" id="asip:AQUSIP_22830"/>
<evidence type="ECO:0000256" key="1">
    <source>
        <dbReference type="SAM" id="Phobius"/>
    </source>
</evidence>
<name>A0A5E4PL46_9COXI</name>
<keyword evidence="1" id="KW-0472">Membrane</keyword>
<dbReference type="Pfam" id="PF07843">
    <property type="entry name" value="DUF1634"/>
    <property type="match status" value="1"/>
</dbReference>
<feature type="transmembrane region" description="Helical" evidence="1">
    <location>
        <begin position="12"/>
        <end position="35"/>
    </location>
</feature>
<dbReference type="InterPro" id="IPR012861">
    <property type="entry name" value="DUF1634"/>
</dbReference>
<evidence type="ECO:0008006" key="4">
    <source>
        <dbReference type="Google" id="ProtNLM"/>
    </source>
</evidence>
<dbReference type="Proteomes" id="UP000324194">
    <property type="component" value="Chromosome 2"/>
</dbReference>
<gene>
    <name evidence="2" type="ORF">AQUSIP_22830</name>
</gene>